<evidence type="ECO:0000256" key="2">
    <source>
        <dbReference type="ARBA" id="ARBA00022695"/>
    </source>
</evidence>
<dbReference type="SUPFAM" id="SSF52374">
    <property type="entry name" value="Nucleotidylyl transferase"/>
    <property type="match status" value="1"/>
</dbReference>
<dbReference type="NCBIfam" id="TIGR00125">
    <property type="entry name" value="cyt_tran_rel"/>
    <property type="match status" value="1"/>
</dbReference>
<dbReference type="EMBL" id="CP042243">
    <property type="protein sequence ID" value="QEK13664.1"/>
    <property type="molecule type" value="Genomic_DNA"/>
</dbReference>
<accession>A0A5C0SJQ4</accession>
<dbReference type="Gene3D" id="3.40.50.620">
    <property type="entry name" value="HUPs"/>
    <property type="match status" value="1"/>
</dbReference>
<keyword evidence="2 4" id="KW-0548">Nucleotidyltransferase</keyword>
<keyword evidence="5" id="KW-1185">Reference proteome</keyword>
<dbReference type="PANTHER" id="PTHR43793:SF2">
    <property type="entry name" value="BIFUNCTIONAL PROTEIN HLDE"/>
    <property type="match status" value="1"/>
</dbReference>
<dbReference type="Pfam" id="PF01467">
    <property type="entry name" value="CTP_transf_like"/>
    <property type="match status" value="1"/>
</dbReference>
<evidence type="ECO:0000313" key="5">
    <source>
        <dbReference type="Proteomes" id="UP000324646"/>
    </source>
</evidence>
<dbReference type="OrthoDB" id="9802794at2"/>
<dbReference type="KEGG" id="crs:FQB35_11430"/>
<evidence type="ECO:0000256" key="1">
    <source>
        <dbReference type="ARBA" id="ARBA00022679"/>
    </source>
</evidence>
<evidence type="ECO:0000259" key="3">
    <source>
        <dbReference type="Pfam" id="PF01467"/>
    </source>
</evidence>
<dbReference type="InterPro" id="IPR050385">
    <property type="entry name" value="Archaeal_FAD_synthase"/>
</dbReference>
<dbReference type="InterPro" id="IPR004821">
    <property type="entry name" value="Cyt_trans-like"/>
</dbReference>
<protein>
    <submittedName>
        <fullName evidence="4">Adenylyltransferase/cytidyltransferase family protein</fullName>
    </submittedName>
</protein>
<name>A0A5C0SJQ4_CRATE</name>
<feature type="domain" description="Cytidyltransferase-like" evidence="3">
    <location>
        <begin position="8"/>
        <end position="133"/>
    </location>
</feature>
<dbReference type="AlphaFoldDB" id="A0A5C0SJQ4"/>
<dbReference type="Proteomes" id="UP000324646">
    <property type="component" value="Chromosome"/>
</dbReference>
<proteinExistence type="predicted"/>
<evidence type="ECO:0000313" key="4">
    <source>
        <dbReference type="EMBL" id="QEK13664.1"/>
    </source>
</evidence>
<organism evidence="4 5">
    <name type="scientific">Crassaminicella thermophila</name>
    <dbReference type="NCBI Taxonomy" id="2599308"/>
    <lineage>
        <taxon>Bacteria</taxon>
        <taxon>Bacillati</taxon>
        <taxon>Bacillota</taxon>
        <taxon>Clostridia</taxon>
        <taxon>Eubacteriales</taxon>
        <taxon>Clostridiaceae</taxon>
        <taxon>Crassaminicella</taxon>
    </lineage>
</organism>
<keyword evidence="1 4" id="KW-0808">Transferase</keyword>
<dbReference type="PANTHER" id="PTHR43793">
    <property type="entry name" value="FAD SYNTHASE"/>
    <property type="match status" value="1"/>
</dbReference>
<sequence>MQGKKIVLTNGCYDLLHIGHVFSLKFAKAQGDILVVAVNDDSSVRLLKGNLRPIIPAKMRMELLSELKVVDYVIPFSENNALEVVKAIKPNIYVKGADYDLKNTPEGIEVLKYGGKILTVPLVPCISTTSIIEKIKKMQLSSEEMRK</sequence>
<gene>
    <name evidence="4" type="ORF">FQB35_11430</name>
</gene>
<dbReference type="InterPro" id="IPR014729">
    <property type="entry name" value="Rossmann-like_a/b/a_fold"/>
</dbReference>
<dbReference type="GO" id="GO:0016779">
    <property type="term" value="F:nucleotidyltransferase activity"/>
    <property type="evidence" value="ECO:0007669"/>
    <property type="project" value="UniProtKB-KW"/>
</dbReference>
<reference evidence="4 5" key="1">
    <citation type="submission" date="2019-07" db="EMBL/GenBank/DDBJ databases">
        <title>Complete genome of Crassaminicella thermophila SY095.</title>
        <authorList>
            <person name="Li X."/>
        </authorList>
    </citation>
    <scope>NUCLEOTIDE SEQUENCE [LARGE SCALE GENOMIC DNA]</scope>
    <source>
        <strain evidence="4 5">SY095</strain>
    </source>
</reference>